<dbReference type="PANTHER" id="PTHR33169">
    <property type="entry name" value="PADR-FAMILY TRANSCRIPTIONAL REGULATOR"/>
    <property type="match status" value="1"/>
</dbReference>
<dbReference type="EMBL" id="FMCS01000004">
    <property type="protein sequence ID" value="SCF00972.1"/>
    <property type="molecule type" value="Genomic_DNA"/>
</dbReference>
<proteinExistence type="predicted"/>
<evidence type="ECO:0000313" key="5">
    <source>
        <dbReference type="Proteomes" id="UP000199629"/>
    </source>
</evidence>
<dbReference type="Proteomes" id="UP000199629">
    <property type="component" value="Unassembled WGS sequence"/>
</dbReference>
<keyword evidence="5" id="KW-1185">Reference proteome</keyword>
<evidence type="ECO:0000313" key="4">
    <source>
        <dbReference type="EMBL" id="SCF00972.1"/>
    </source>
</evidence>
<accession>A0A1C4WXL1</accession>
<evidence type="ECO:0000256" key="2">
    <source>
        <dbReference type="SAM" id="MobiDB-lite"/>
    </source>
</evidence>
<dbReference type="SUPFAM" id="SSF46785">
    <property type="entry name" value="Winged helix' DNA-binding domain"/>
    <property type="match status" value="1"/>
</dbReference>
<reference evidence="5" key="1">
    <citation type="submission" date="2016-06" db="EMBL/GenBank/DDBJ databases">
        <authorList>
            <person name="Varghese N."/>
            <person name="Submissions Spin"/>
        </authorList>
    </citation>
    <scope>NUCLEOTIDE SEQUENCE [LARGE SCALE GENOMIC DNA]</scope>
    <source>
        <strain evidence="5">DSM 45246</strain>
    </source>
</reference>
<dbReference type="AlphaFoldDB" id="A0A1C4WXL1"/>
<feature type="region of interest" description="Disordered" evidence="2">
    <location>
        <begin position="206"/>
        <end position="243"/>
    </location>
</feature>
<dbReference type="InterPro" id="IPR005149">
    <property type="entry name" value="Tscrpt_reg_PadR_N"/>
</dbReference>
<dbReference type="Pfam" id="PF03551">
    <property type="entry name" value="PadR"/>
    <property type="match status" value="1"/>
</dbReference>
<organism evidence="4 5">
    <name type="scientific">Micromonospora chaiyaphumensis</name>
    <dbReference type="NCBI Taxonomy" id="307119"/>
    <lineage>
        <taxon>Bacteria</taxon>
        <taxon>Bacillati</taxon>
        <taxon>Actinomycetota</taxon>
        <taxon>Actinomycetes</taxon>
        <taxon>Micromonosporales</taxon>
        <taxon>Micromonosporaceae</taxon>
        <taxon>Micromonospora</taxon>
    </lineage>
</organism>
<protein>
    <submittedName>
        <fullName evidence="4">Transcriptional regulator, PadR family</fullName>
    </submittedName>
</protein>
<dbReference type="Gene3D" id="1.10.10.10">
    <property type="entry name" value="Winged helix-like DNA-binding domain superfamily/Winged helix DNA-binding domain"/>
    <property type="match status" value="1"/>
</dbReference>
<gene>
    <name evidence="4" type="ORF">GA0070214_104500</name>
</gene>
<dbReference type="InterPro" id="IPR036390">
    <property type="entry name" value="WH_DNA-bd_sf"/>
</dbReference>
<sequence length="243" mass="26884">MAKRRRVGNLLALAVLAALVERPRHPYEIAAVLRARGKDQDMPIKWGSLYTVVANLERHGLVAAVESARQGRRPERTVYRLTEAGHAELVDWTRELVAVPEREQPRFEAGLSVLGVLAPDEALDLLRQRLDRLKGQLAAQRAALAGHAREVPRIFLIEAEYDLAVREAEATWVRGLLDELTTGALPGLAEWRAWHETGAVPPEWAALAERGAEPHRDPAALAERGAEPHRDPAALAERGTEPH</sequence>
<evidence type="ECO:0000256" key="1">
    <source>
        <dbReference type="SAM" id="Coils"/>
    </source>
</evidence>
<dbReference type="RefSeq" id="WP_091262977.1">
    <property type="nucleotide sequence ID" value="NZ_FMCS01000004.1"/>
</dbReference>
<feature type="domain" description="Transcription regulator PadR N-terminal" evidence="3">
    <location>
        <begin position="15"/>
        <end position="89"/>
    </location>
</feature>
<feature type="coiled-coil region" evidence="1">
    <location>
        <begin position="123"/>
        <end position="150"/>
    </location>
</feature>
<feature type="compositionally biased region" description="Basic and acidic residues" evidence="2">
    <location>
        <begin position="210"/>
        <end position="243"/>
    </location>
</feature>
<dbReference type="InterPro" id="IPR036388">
    <property type="entry name" value="WH-like_DNA-bd_sf"/>
</dbReference>
<dbReference type="InterPro" id="IPR052509">
    <property type="entry name" value="Metal_resp_DNA-bind_regulator"/>
</dbReference>
<dbReference type="PANTHER" id="PTHR33169:SF27">
    <property type="entry name" value="TRANSCRIPTIONAL REGULATOR PADR FAMILY PROTEIN"/>
    <property type="match status" value="1"/>
</dbReference>
<name>A0A1C4WXL1_9ACTN</name>
<keyword evidence="1" id="KW-0175">Coiled coil</keyword>
<evidence type="ECO:0000259" key="3">
    <source>
        <dbReference type="Pfam" id="PF03551"/>
    </source>
</evidence>